<evidence type="ECO:0000313" key="2">
    <source>
        <dbReference type="EMBL" id="EAQ81268.1"/>
    </source>
</evidence>
<dbReference type="AlphaFoldDB" id="A3ZPZ5"/>
<dbReference type="OrthoDB" id="289094at2"/>
<organism evidence="2 3">
    <name type="scientific">Blastopirellula marina DSM 3645</name>
    <dbReference type="NCBI Taxonomy" id="314230"/>
    <lineage>
        <taxon>Bacteria</taxon>
        <taxon>Pseudomonadati</taxon>
        <taxon>Planctomycetota</taxon>
        <taxon>Planctomycetia</taxon>
        <taxon>Pirellulales</taxon>
        <taxon>Pirellulaceae</taxon>
        <taxon>Blastopirellula</taxon>
    </lineage>
</organism>
<keyword evidence="1" id="KW-0732">Signal</keyword>
<feature type="signal peptide" evidence="1">
    <location>
        <begin position="1"/>
        <end position="19"/>
    </location>
</feature>
<reference evidence="2 3" key="1">
    <citation type="submission" date="2006-02" db="EMBL/GenBank/DDBJ databases">
        <authorList>
            <person name="Amann R."/>
            <person name="Ferriera S."/>
            <person name="Johnson J."/>
            <person name="Kravitz S."/>
            <person name="Halpern A."/>
            <person name="Remington K."/>
            <person name="Beeson K."/>
            <person name="Tran B."/>
            <person name="Rogers Y.-H."/>
            <person name="Friedman R."/>
            <person name="Venter J.C."/>
        </authorList>
    </citation>
    <scope>NUCLEOTIDE SEQUENCE [LARGE SCALE GENOMIC DNA]</scope>
    <source>
        <strain evidence="2 3">DSM 3645</strain>
    </source>
</reference>
<gene>
    <name evidence="2" type="ORF">DSM3645_22791</name>
</gene>
<feature type="chain" id="PRO_5002663597" description="Lipoprotein" evidence="1">
    <location>
        <begin position="20"/>
        <end position="129"/>
    </location>
</feature>
<dbReference type="PROSITE" id="PS51257">
    <property type="entry name" value="PROKAR_LIPOPROTEIN"/>
    <property type="match status" value="1"/>
</dbReference>
<evidence type="ECO:0008006" key="4">
    <source>
        <dbReference type="Google" id="ProtNLM"/>
    </source>
</evidence>
<evidence type="ECO:0000313" key="3">
    <source>
        <dbReference type="Proteomes" id="UP000004358"/>
    </source>
</evidence>
<dbReference type="Proteomes" id="UP000004358">
    <property type="component" value="Unassembled WGS sequence"/>
</dbReference>
<dbReference type="HOGENOM" id="CLU_113730_2_0_0"/>
<sequence>MLRILKCAFSLSFITTAVAFCGCGGPTTGTQIHGHVTYDGQPLEAGSISFEADASKQNSGLAAYAPIVGGEFITNPEFGVSEGAYVVRVMPPAVGSGQKSTSPLRDVFVTETTITPETKSYDFEIPAGK</sequence>
<proteinExistence type="predicted"/>
<protein>
    <recommendedName>
        <fullName evidence="4">Lipoprotein</fullName>
    </recommendedName>
</protein>
<accession>A3ZPZ5</accession>
<dbReference type="RefSeq" id="WP_002652457.1">
    <property type="nucleotide sequence ID" value="NZ_CH672376.1"/>
</dbReference>
<name>A3ZPZ5_9BACT</name>
<dbReference type="EMBL" id="AANZ01000005">
    <property type="protein sequence ID" value="EAQ81268.1"/>
    <property type="molecule type" value="Genomic_DNA"/>
</dbReference>
<comment type="caution">
    <text evidence="2">The sequence shown here is derived from an EMBL/GenBank/DDBJ whole genome shotgun (WGS) entry which is preliminary data.</text>
</comment>
<evidence type="ECO:0000256" key="1">
    <source>
        <dbReference type="SAM" id="SignalP"/>
    </source>
</evidence>